<evidence type="ECO:0000313" key="4">
    <source>
        <dbReference type="EMBL" id="CAF3897662.1"/>
    </source>
</evidence>
<dbReference type="EMBL" id="CAJNOE010000428">
    <property type="protein sequence ID" value="CAF1210939.1"/>
    <property type="molecule type" value="Genomic_DNA"/>
</dbReference>
<reference evidence="1" key="1">
    <citation type="submission" date="2021-02" db="EMBL/GenBank/DDBJ databases">
        <authorList>
            <person name="Nowell W R."/>
        </authorList>
    </citation>
    <scope>NUCLEOTIDE SEQUENCE</scope>
</reference>
<proteinExistence type="predicted"/>
<evidence type="ECO:0000313" key="1">
    <source>
        <dbReference type="EMBL" id="CAF1210939.1"/>
    </source>
</evidence>
<evidence type="ECO:0008006" key="6">
    <source>
        <dbReference type="Google" id="ProtNLM"/>
    </source>
</evidence>
<dbReference type="InterPro" id="IPR036770">
    <property type="entry name" value="Ankyrin_rpt-contain_sf"/>
</dbReference>
<evidence type="ECO:0000313" key="2">
    <source>
        <dbReference type="EMBL" id="CAF1258520.1"/>
    </source>
</evidence>
<dbReference type="EMBL" id="CAJNOG010000470">
    <property type="protein sequence ID" value="CAF1258520.1"/>
    <property type="molecule type" value="Genomic_DNA"/>
</dbReference>
<dbReference type="Proteomes" id="UP000663845">
    <property type="component" value="Unassembled WGS sequence"/>
</dbReference>
<dbReference type="Proteomes" id="UP000663860">
    <property type="component" value="Unassembled WGS sequence"/>
</dbReference>
<sequence length="142" mass="16093">MQVVRLLLYCGSRWIDLDAVDSIRNDTALHRIARSSTGINATAIIELLISAGAHIDCFNSYYSTPFDVAILPEICSLLQSKQRVPRLKCLCARLITDQELNYNLVWPINTAMNRFIMLHGDLSRQQLTSDESSILDDFDVFD</sequence>
<gene>
    <name evidence="1" type="ORF">IZO911_LOCUS29170</name>
    <name evidence="2" type="ORF">JYZ213_LOCUS30020</name>
    <name evidence="3" type="ORF">KXQ929_LOCUS19236</name>
    <name evidence="4" type="ORF">OXD698_LOCUS23764</name>
</gene>
<comment type="caution">
    <text evidence="1">The sequence shown here is derived from an EMBL/GenBank/DDBJ whole genome shotgun (WGS) entry which is preliminary data.</text>
</comment>
<dbReference type="EMBL" id="CAJOAZ010002131">
    <property type="protein sequence ID" value="CAF3897662.1"/>
    <property type="molecule type" value="Genomic_DNA"/>
</dbReference>
<dbReference type="Proteomes" id="UP000663844">
    <property type="component" value="Unassembled WGS sequence"/>
</dbReference>
<organism evidence="1 5">
    <name type="scientific">Adineta steineri</name>
    <dbReference type="NCBI Taxonomy" id="433720"/>
    <lineage>
        <taxon>Eukaryota</taxon>
        <taxon>Metazoa</taxon>
        <taxon>Spiralia</taxon>
        <taxon>Gnathifera</taxon>
        <taxon>Rotifera</taxon>
        <taxon>Eurotatoria</taxon>
        <taxon>Bdelloidea</taxon>
        <taxon>Adinetida</taxon>
        <taxon>Adinetidae</taxon>
        <taxon>Adineta</taxon>
    </lineage>
</organism>
<dbReference type="AlphaFoldDB" id="A0A814WZ73"/>
<name>A0A814WZ73_9BILA</name>
<evidence type="ECO:0000313" key="3">
    <source>
        <dbReference type="EMBL" id="CAF3837116.1"/>
    </source>
</evidence>
<accession>A0A814WZ73</accession>
<dbReference type="Gene3D" id="1.25.40.20">
    <property type="entry name" value="Ankyrin repeat-containing domain"/>
    <property type="match status" value="1"/>
</dbReference>
<dbReference type="Proteomes" id="UP000663868">
    <property type="component" value="Unassembled WGS sequence"/>
</dbReference>
<protein>
    <recommendedName>
        <fullName evidence="6">Ankyrin repeat protein</fullName>
    </recommendedName>
</protein>
<dbReference type="EMBL" id="CAJOBB010001295">
    <property type="protein sequence ID" value="CAF3837116.1"/>
    <property type="molecule type" value="Genomic_DNA"/>
</dbReference>
<dbReference type="SUPFAM" id="SSF48403">
    <property type="entry name" value="Ankyrin repeat"/>
    <property type="match status" value="1"/>
</dbReference>
<evidence type="ECO:0000313" key="5">
    <source>
        <dbReference type="Proteomes" id="UP000663860"/>
    </source>
</evidence>